<keyword evidence="15 17" id="KW-0472">Membrane</keyword>
<protein>
    <recommendedName>
        <fullName evidence="5 17">NADH-ubiquinone oxidoreductase chain 4</fullName>
        <ecNumber evidence="4 17">7.1.1.2</ecNumber>
    </recommendedName>
</protein>
<dbReference type="InterPro" id="IPR003918">
    <property type="entry name" value="NADH_UbQ_OxRdtase"/>
</dbReference>
<evidence type="ECO:0000256" key="6">
    <source>
        <dbReference type="ARBA" id="ARBA00022448"/>
    </source>
</evidence>
<evidence type="ECO:0000256" key="12">
    <source>
        <dbReference type="ARBA" id="ARBA00023027"/>
    </source>
</evidence>
<comment type="subcellular location">
    <subcellularLocation>
        <location evidence="2 17">Mitochondrion membrane</location>
        <topology evidence="2 17">Multi-pass membrane protein</topology>
    </subcellularLocation>
</comment>
<name>A0A3S5HLP4_9HYME</name>
<keyword evidence="11 17" id="KW-1133">Transmembrane helix</keyword>
<comment type="function">
    <text evidence="17">Core subunit of the mitochondrial membrane respiratory chain NADH dehydrogenase (Complex I) which catalyzes electron transfer from NADH through the respiratory chain, using ubiquinone as an electron acceptor. Essential for the catalytic activity and assembly of complex I.</text>
</comment>
<evidence type="ECO:0000256" key="2">
    <source>
        <dbReference type="ARBA" id="ARBA00004225"/>
    </source>
</evidence>
<evidence type="ECO:0000256" key="14">
    <source>
        <dbReference type="ARBA" id="ARBA00023128"/>
    </source>
</evidence>
<evidence type="ECO:0000256" key="16">
    <source>
        <dbReference type="ARBA" id="ARBA00049551"/>
    </source>
</evidence>
<evidence type="ECO:0000256" key="4">
    <source>
        <dbReference type="ARBA" id="ARBA00012944"/>
    </source>
</evidence>
<keyword evidence="8 17" id="KW-0812">Transmembrane</keyword>
<feature type="transmembrane region" description="Helical" evidence="17">
    <location>
        <begin position="91"/>
        <end position="110"/>
    </location>
</feature>
<comment type="similarity">
    <text evidence="3 17">Belongs to the complex I subunit 4 family.</text>
</comment>
<evidence type="ECO:0000256" key="15">
    <source>
        <dbReference type="ARBA" id="ARBA00023136"/>
    </source>
</evidence>
<evidence type="ECO:0000256" key="5">
    <source>
        <dbReference type="ARBA" id="ARBA00021006"/>
    </source>
</evidence>
<feature type="transmembrane region" description="Helical" evidence="17">
    <location>
        <begin position="384"/>
        <end position="410"/>
    </location>
</feature>
<gene>
    <name evidence="20" type="primary">nad4</name>
</gene>
<feature type="transmembrane region" description="Helical" evidence="17">
    <location>
        <begin position="284"/>
        <end position="304"/>
    </location>
</feature>
<keyword evidence="13 17" id="KW-0830">Ubiquinone</keyword>
<evidence type="ECO:0000259" key="18">
    <source>
        <dbReference type="Pfam" id="PF00361"/>
    </source>
</evidence>
<dbReference type="PANTHER" id="PTHR43507:SF20">
    <property type="entry name" value="NADH-UBIQUINONE OXIDOREDUCTASE CHAIN 4"/>
    <property type="match status" value="1"/>
</dbReference>
<evidence type="ECO:0000256" key="17">
    <source>
        <dbReference type="RuleBase" id="RU003297"/>
    </source>
</evidence>
<keyword evidence="10 17" id="KW-0249">Electron transport</keyword>
<evidence type="ECO:0000313" key="20">
    <source>
        <dbReference type="EMBL" id="AZL93251.1"/>
    </source>
</evidence>
<keyword evidence="14 17" id="KW-0496">Mitochondrion</keyword>
<dbReference type="EC" id="7.1.1.2" evidence="4 17"/>
<feature type="domain" description="NADH:ubiquinone oxidoreductase chain 4 N-terminal" evidence="19">
    <location>
        <begin position="3"/>
        <end position="108"/>
    </location>
</feature>
<feature type="transmembrane region" description="Helical" evidence="17">
    <location>
        <begin position="354"/>
        <end position="372"/>
    </location>
</feature>
<keyword evidence="9" id="KW-1278">Translocase</keyword>
<dbReference type="GO" id="GO:0015990">
    <property type="term" value="P:electron transport coupled proton transport"/>
    <property type="evidence" value="ECO:0007669"/>
    <property type="project" value="TreeGrafter"/>
</dbReference>
<dbReference type="Pfam" id="PF00361">
    <property type="entry name" value="Proton_antipo_M"/>
    <property type="match status" value="1"/>
</dbReference>
<evidence type="ECO:0000256" key="10">
    <source>
        <dbReference type="ARBA" id="ARBA00022982"/>
    </source>
</evidence>
<feature type="transmembrane region" description="Helical" evidence="17">
    <location>
        <begin position="227"/>
        <end position="246"/>
    </location>
</feature>
<dbReference type="GO" id="GO:0008137">
    <property type="term" value="F:NADH dehydrogenase (ubiquinone) activity"/>
    <property type="evidence" value="ECO:0007669"/>
    <property type="project" value="UniProtKB-UniRule"/>
</dbReference>
<evidence type="ECO:0000256" key="1">
    <source>
        <dbReference type="ARBA" id="ARBA00003257"/>
    </source>
</evidence>
<dbReference type="GO" id="GO:0048039">
    <property type="term" value="F:ubiquinone binding"/>
    <property type="evidence" value="ECO:0007669"/>
    <property type="project" value="TreeGrafter"/>
</dbReference>
<feature type="transmembrane region" description="Helical" evidence="17">
    <location>
        <begin position="6"/>
        <end position="23"/>
    </location>
</feature>
<evidence type="ECO:0000256" key="7">
    <source>
        <dbReference type="ARBA" id="ARBA00022660"/>
    </source>
</evidence>
<evidence type="ECO:0000256" key="11">
    <source>
        <dbReference type="ARBA" id="ARBA00022989"/>
    </source>
</evidence>
<evidence type="ECO:0000259" key="19">
    <source>
        <dbReference type="Pfam" id="PF01059"/>
    </source>
</evidence>
<evidence type="ECO:0000256" key="3">
    <source>
        <dbReference type="ARBA" id="ARBA00009025"/>
    </source>
</evidence>
<dbReference type="PRINTS" id="PR01437">
    <property type="entry name" value="NUOXDRDTASE4"/>
</dbReference>
<comment type="function">
    <text evidence="1">Core subunit of the mitochondrial membrane respiratory chain NADH dehydrogenase (Complex I) that is believed to belong to the minimal assembly required for catalysis. Complex I functions in the transfer of electrons from NADH to the respiratory chain. The immediate electron acceptor for the enzyme is believed to be ubiquinone.</text>
</comment>
<dbReference type="InterPro" id="IPR000260">
    <property type="entry name" value="NADH4_N"/>
</dbReference>
<feature type="domain" description="NADH:quinone oxidoreductase/Mrp antiporter transmembrane" evidence="18">
    <location>
        <begin position="113"/>
        <end position="396"/>
    </location>
</feature>
<feature type="transmembrane region" description="Helical" evidence="17">
    <location>
        <begin position="258"/>
        <end position="277"/>
    </location>
</feature>
<reference evidence="20" key="1">
    <citation type="journal article" date="2018" name="Mol. Phylogenet. Evol.">
        <title>Mitochondrial phylogenomics of the Hymenoptera.</title>
        <authorList>
            <person name="Tang P."/>
            <person name="Zhu J.C."/>
            <person name="Zheng B.Y."/>
            <person name="Wei S.J."/>
            <person name="Sharkey M."/>
            <person name="Chen X.X."/>
            <person name="Vogler A.P."/>
        </authorList>
    </citation>
    <scope>NUCLEOTIDE SEQUENCE</scope>
</reference>
<keyword evidence="12 17" id="KW-0520">NAD</keyword>
<accession>A0A3S5HLP4</accession>
<feature type="transmembrane region" description="Helical" evidence="17">
    <location>
        <begin position="30"/>
        <end position="54"/>
    </location>
</feature>
<dbReference type="Pfam" id="PF01059">
    <property type="entry name" value="Oxidored_q5_N"/>
    <property type="match status" value="1"/>
</dbReference>
<evidence type="ECO:0000256" key="9">
    <source>
        <dbReference type="ARBA" id="ARBA00022967"/>
    </source>
</evidence>
<dbReference type="GO" id="GO:0031966">
    <property type="term" value="C:mitochondrial membrane"/>
    <property type="evidence" value="ECO:0007669"/>
    <property type="project" value="UniProtKB-SubCell"/>
</dbReference>
<dbReference type="GO" id="GO:0003954">
    <property type="term" value="F:NADH dehydrogenase activity"/>
    <property type="evidence" value="ECO:0007669"/>
    <property type="project" value="TreeGrafter"/>
</dbReference>
<feature type="transmembrane region" description="Helical" evidence="17">
    <location>
        <begin position="192"/>
        <end position="215"/>
    </location>
</feature>
<feature type="transmembrane region" description="Helical" evidence="17">
    <location>
        <begin position="430"/>
        <end position="450"/>
    </location>
</feature>
<dbReference type="InterPro" id="IPR001750">
    <property type="entry name" value="ND/Mrp_TM"/>
</dbReference>
<sequence length="454" mass="53815">MIMIKLNFMIFGFMIMSIFLNKINNMFFMLLILLLFFIMFMVSSFMVTGFYMIYGYLIMIDNYSKGLILLSLWILFLMILSSLMLFKFNYFINLFININCLMLIVLIMVFSVMNMFYFYILFESSLVPVLLLIFGWGMQVERLQAGMYMLMYTLFSSLPMMLLMFYVYNDLGSLMFNYMNYEKFFFFNNFFFYQYFMLIFPFLVKLPMFLVHLWLPKAHVEAPVSGSMILAGVMLKLGSYGLMRLMLIFEKISFKYNYLFIIIGLLGSIYLSLICLVQVDMKMLVAYSSVVHMGLLMSGMMTLTEMGYLGGYYMMLSHGLCSSGLFCLVNFNYERLMSRSFFFNKGMMNLMPKMSLWWFLLSVMNMSAPPSLNLLSEIFLVSVILNYTVFFIPLIIMICFFSAVYSLYLFSYTQHGKFKEMNMCMMNGFLLEYMLMIFHWLPMNIIFMNLEFFI</sequence>
<geneLocation type="mitochondrion" evidence="20"/>
<evidence type="ECO:0000256" key="8">
    <source>
        <dbReference type="ARBA" id="ARBA00022692"/>
    </source>
</evidence>
<dbReference type="PANTHER" id="PTHR43507">
    <property type="entry name" value="NADH-UBIQUINONE OXIDOREDUCTASE CHAIN 4"/>
    <property type="match status" value="1"/>
</dbReference>
<keyword evidence="7 17" id="KW-0679">Respiratory chain</keyword>
<proteinExistence type="inferred from homology"/>
<evidence type="ECO:0000256" key="13">
    <source>
        <dbReference type="ARBA" id="ARBA00023075"/>
    </source>
</evidence>
<feature type="transmembrane region" description="Helical" evidence="17">
    <location>
        <begin position="310"/>
        <end position="333"/>
    </location>
</feature>
<feature type="transmembrane region" description="Helical" evidence="17">
    <location>
        <begin position="66"/>
        <end position="86"/>
    </location>
</feature>
<organism evidence="20">
    <name type="scientific">Gasteruption tournieri</name>
    <dbReference type="NCBI Taxonomy" id="1115612"/>
    <lineage>
        <taxon>Eukaryota</taxon>
        <taxon>Metazoa</taxon>
        <taxon>Ecdysozoa</taxon>
        <taxon>Arthropoda</taxon>
        <taxon>Hexapoda</taxon>
        <taxon>Insecta</taxon>
        <taxon>Pterygota</taxon>
        <taxon>Neoptera</taxon>
        <taxon>Endopterygota</taxon>
        <taxon>Hymenoptera</taxon>
        <taxon>Apocrita</taxon>
        <taxon>Evanioidea</taxon>
        <taxon>Gasteruptiidae</taxon>
        <taxon>Gasteruption</taxon>
    </lineage>
</organism>
<keyword evidence="6 17" id="KW-0813">Transport</keyword>
<dbReference type="AlphaFoldDB" id="A0A3S5HLP4"/>
<comment type="catalytic activity">
    <reaction evidence="16 17">
        <text>a ubiquinone + NADH + 5 H(+)(in) = a ubiquinol + NAD(+) + 4 H(+)(out)</text>
        <dbReference type="Rhea" id="RHEA:29091"/>
        <dbReference type="Rhea" id="RHEA-COMP:9565"/>
        <dbReference type="Rhea" id="RHEA-COMP:9566"/>
        <dbReference type="ChEBI" id="CHEBI:15378"/>
        <dbReference type="ChEBI" id="CHEBI:16389"/>
        <dbReference type="ChEBI" id="CHEBI:17976"/>
        <dbReference type="ChEBI" id="CHEBI:57540"/>
        <dbReference type="ChEBI" id="CHEBI:57945"/>
        <dbReference type="EC" id="7.1.1.2"/>
    </reaction>
</comment>
<feature type="transmembrane region" description="Helical" evidence="17">
    <location>
        <begin position="149"/>
        <end position="168"/>
    </location>
</feature>
<dbReference type="GO" id="GO:0042773">
    <property type="term" value="P:ATP synthesis coupled electron transport"/>
    <property type="evidence" value="ECO:0007669"/>
    <property type="project" value="InterPro"/>
</dbReference>
<feature type="transmembrane region" description="Helical" evidence="17">
    <location>
        <begin position="116"/>
        <end position="137"/>
    </location>
</feature>
<dbReference type="EMBL" id="MG923496">
    <property type="protein sequence ID" value="AZL93251.1"/>
    <property type="molecule type" value="Genomic_DNA"/>
</dbReference>